<dbReference type="OrthoDB" id="5427664at2759"/>
<dbReference type="PANTHER" id="PTHR37577">
    <property type="entry name" value="INTEGRAL MEMBRANE PROTEIN"/>
    <property type="match status" value="1"/>
</dbReference>
<reference evidence="2" key="1">
    <citation type="journal article" date="2020" name="Stud. Mycol.">
        <title>101 Dothideomycetes genomes: a test case for predicting lifestyles and emergence of pathogens.</title>
        <authorList>
            <person name="Haridas S."/>
            <person name="Albert R."/>
            <person name="Binder M."/>
            <person name="Bloem J."/>
            <person name="Labutti K."/>
            <person name="Salamov A."/>
            <person name="Andreopoulos B."/>
            <person name="Baker S."/>
            <person name="Barry K."/>
            <person name="Bills G."/>
            <person name="Bluhm B."/>
            <person name="Cannon C."/>
            <person name="Castanera R."/>
            <person name="Culley D."/>
            <person name="Daum C."/>
            <person name="Ezra D."/>
            <person name="Gonzalez J."/>
            <person name="Henrissat B."/>
            <person name="Kuo A."/>
            <person name="Liang C."/>
            <person name="Lipzen A."/>
            <person name="Lutzoni F."/>
            <person name="Magnuson J."/>
            <person name="Mondo S."/>
            <person name="Nolan M."/>
            <person name="Ohm R."/>
            <person name="Pangilinan J."/>
            <person name="Park H.-J."/>
            <person name="Ramirez L."/>
            <person name="Alfaro M."/>
            <person name="Sun H."/>
            <person name="Tritt A."/>
            <person name="Yoshinaga Y."/>
            <person name="Zwiers L.-H."/>
            <person name="Turgeon B."/>
            <person name="Goodwin S."/>
            <person name="Spatafora J."/>
            <person name="Crous P."/>
            <person name="Grigoriev I."/>
        </authorList>
    </citation>
    <scope>NUCLEOTIDE SEQUENCE</scope>
    <source>
        <strain evidence="2">CBS 627.86</strain>
    </source>
</reference>
<proteinExistence type="predicted"/>
<keyword evidence="1" id="KW-1133">Transmembrane helix</keyword>
<dbReference type="EMBL" id="ML977312">
    <property type="protein sequence ID" value="KAF2121086.1"/>
    <property type="molecule type" value="Genomic_DNA"/>
</dbReference>
<dbReference type="Proteomes" id="UP000799770">
    <property type="component" value="Unassembled WGS sequence"/>
</dbReference>
<protein>
    <submittedName>
        <fullName evidence="2">Uncharacterized protein</fullName>
    </submittedName>
</protein>
<keyword evidence="3" id="KW-1185">Reference proteome</keyword>
<sequence>MAPPWVVFDNAAVYRGHCSNGAEPDIAGVGVVISFVLASIITTTASILAMILDQAFDSKGQLSFRAPVKSIRERFLDTEWKKDYAWRPFLDPLIIGLGDQQLFTGYAVLLSGWIKVAQRSFTASGAHFVLILYICALSSSSHLAALITLRKYFGKYKLIAKIRMTLVVAFAVFLFTSMIATIAMPQRNYSRKPDIVDRQQNRARLCLLVPMFFMFIGFSIALVCILTHPHRPGTESHFSSKSMGLLMRHVTNPKQLMHNPANTGRSIVYYLFLNPLIAFCIQILLAVLSLILVLSQKFSLPADSKHWCSLNSAEANLWGFGQTLSVVLLLLPAMAACQTYLEGRENIQGTQ</sequence>
<feature type="transmembrane region" description="Helical" evidence="1">
    <location>
        <begin position="26"/>
        <end position="52"/>
    </location>
</feature>
<dbReference type="InterPro" id="IPR053018">
    <property type="entry name" value="Elsinochrome_Biosynth-Asso"/>
</dbReference>
<feature type="transmembrane region" description="Helical" evidence="1">
    <location>
        <begin position="128"/>
        <end position="150"/>
    </location>
</feature>
<dbReference type="AlphaFoldDB" id="A0A6A5ZPC8"/>
<dbReference type="PANTHER" id="PTHR37577:SF1">
    <property type="entry name" value="INTEGRAL MEMBRANE PROTEIN"/>
    <property type="match status" value="1"/>
</dbReference>
<feature type="transmembrane region" description="Helical" evidence="1">
    <location>
        <begin position="315"/>
        <end position="335"/>
    </location>
</feature>
<organism evidence="2 3">
    <name type="scientific">Lophiotrema nucula</name>
    <dbReference type="NCBI Taxonomy" id="690887"/>
    <lineage>
        <taxon>Eukaryota</taxon>
        <taxon>Fungi</taxon>
        <taxon>Dikarya</taxon>
        <taxon>Ascomycota</taxon>
        <taxon>Pezizomycotina</taxon>
        <taxon>Dothideomycetes</taxon>
        <taxon>Pleosporomycetidae</taxon>
        <taxon>Pleosporales</taxon>
        <taxon>Lophiotremataceae</taxon>
        <taxon>Lophiotrema</taxon>
    </lineage>
</organism>
<keyword evidence="1" id="KW-0812">Transmembrane</keyword>
<feature type="transmembrane region" description="Helical" evidence="1">
    <location>
        <begin position="267"/>
        <end position="294"/>
    </location>
</feature>
<keyword evidence="1" id="KW-0472">Membrane</keyword>
<evidence type="ECO:0000313" key="3">
    <source>
        <dbReference type="Proteomes" id="UP000799770"/>
    </source>
</evidence>
<feature type="transmembrane region" description="Helical" evidence="1">
    <location>
        <begin position="205"/>
        <end position="228"/>
    </location>
</feature>
<accession>A0A6A5ZPC8</accession>
<name>A0A6A5ZPC8_9PLEO</name>
<evidence type="ECO:0000256" key="1">
    <source>
        <dbReference type="SAM" id="Phobius"/>
    </source>
</evidence>
<gene>
    <name evidence="2" type="ORF">BDV96DRAFT_203509</name>
</gene>
<feature type="transmembrane region" description="Helical" evidence="1">
    <location>
        <begin position="162"/>
        <end position="184"/>
    </location>
</feature>
<evidence type="ECO:0000313" key="2">
    <source>
        <dbReference type="EMBL" id="KAF2121086.1"/>
    </source>
</evidence>